<feature type="compositionally biased region" description="Acidic residues" evidence="1">
    <location>
        <begin position="104"/>
        <end position="113"/>
    </location>
</feature>
<evidence type="ECO:0000313" key="2">
    <source>
        <dbReference type="EMBL" id="KIW79897.1"/>
    </source>
</evidence>
<name>A0A0D2EZY5_9EURO</name>
<accession>A0A0D2EZY5</accession>
<reference evidence="2 3" key="1">
    <citation type="submission" date="2015-01" db="EMBL/GenBank/DDBJ databases">
        <title>The Genome Sequence of Fonsecaea pedrosoi CBS 271.37.</title>
        <authorList>
            <consortium name="The Broad Institute Genomics Platform"/>
            <person name="Cuomo C."/>
            <person name="de Hoog S."/>
            <person name="Gorbushina A."/>
            <person name="Stielow B."/>
            <person name="Teixiera M."/>
            <person name="Abouelleil A."/>
            <person name="Chapman S.B."/>
            <person name="Priest M."/>
            <person name="Young S.K."/>
            <person name="Wortman J."/>
            <person name="Nusbaum C."/>
            <person name="Birren B."/>
        </authorList>
    </citation>
    <scope>NUCLEOTIDE SEQUENCE [LARGE SCALE GENOMIC DNA]</scope>
    <source>
        <strain evidence="2 3">CBS 271.37</strain>
    </source>
</reference>
<sequence>MGLQAGYPYSEIRRRYLQKRSIRACKARVETLEKNGMLANFFPIASQSSLPARSRAGQSGNKELPARRRSNPARRSRFPGVHADQSLASADEATDASYMSPDFSDGEDSDDSYVDPSPDIDVPDASPPDTHNPMDVAVISTMMAPTDEDIDQVQPQDNISVEQTAPGMPQSQEATSTEVEARRIHNSVRDIWNQISQFYIKYPAPDVNVHQIDEWDKDYQDIQGLLWLWPRELPPQYAVVNEEIPMDAPTNLILAHLEYRVAQIKWYGPMRNCDPLRRPNGIFRSPERTCVNAAREIVSILEQHLRRTPLDMIGPHLKALATATLAAFNALKDRAFGRDRDILMIQRITQMLASLLNVLVSDVSGNLATSNELLPPESTPCVPVNAPSTLSRGPEEVPDASNQHNSSEFVPSPSTRTEYGPLNGENASGDFRSIQTDADSAQSPSEHEAGVNAHPSTAEPSNFTDGLSDQRQQRQAATSPMTYAAPSEISQNTFNELLFGDDPMFNNFQS</sequence>
<dbReference type="VEuPathDB" id="FungiDB:Z517_06512"/>
<feature type="compositionally biased region" description="Basic residues" evidence="1">
    <location>
        <begin position="67"/>
        <end position="77"/>
    </location>
</feature>
<dbReference type="EMBL" id="KN846972">
    <property type="protein sequence ID" value="KIW79897.1"/>
    <property type="molecule type" value="Genomic_DNA"/>
</dbReference>
<dbReference type="RefSeq" id="XP_013283705.1">
    <property type="nucleotide sequence ID" value="XM_013428251.1"/>
</dbReference>
<organism evidence="2 3">
    <name type="scientific">Fonsecaea pedrosoi CBS 271.37</name>
    <dbReference type="NCBI Taxonomy" id="1442368"/>
    <lineage>
        <taxon>Eukaryota</taxon>
        <taxon>Fungi</taxon>
        <taxon>Dikarya</taxon>
        <taxon>Ascomycota</taxon>
        <taxon>Pezizomycotina</taxon>
        <taxon>Eurotiomycetes</taxon>
        <taxon>Chaetothyriomycetidae</taxon>
        <taxon>Chaetothyriales</taxon>
        <taxon>Herpotrichiellaceae</taxon>
        <taxon>Fonsecaea</taxon>
    </lineage>
</organism>
<feature type="compositionally biased region" description="Polar residues" evidence="1">
    <location>
        <begin position="400"/>
        <end position="417"/>
    </location>
</feature>
<feature type="region of interest" description="Disordered" evidence="1">
    <location>
        <begin position="49"/>
        <end position="132"/>
    </location>
</feature>
<dbReference type="AlphaFoldDB" id="A0A0D2EZY5"/>
<dbReference type="CDD" id="cd12148">
    <property type="entry name" value="fungal_TF_MHR"/>
    <property type="match status" value="1"/>
</dbReference>
<feature type="compositionally biased region" description="Polar residues" evidence="1">
    <location>
        <begin position="49"/>
        <end position="61"/>
    </location>
</feature>
<gene>
    <name evidence="2" type="ORF">Z517_06512</name>
</gene>
<proteinExistence type="predicted"/>
<feature type="region of interest" description="Disordered" evidence="1">
    <location>
        <begin position="371"/>
        <end position="488"/>
    </location>
</feature>
<dbReference type="Proteomes" id="UP000053029">
    <property type="component" value="Unassembled WGS sequence"/>
</dbReference>
<dbReference type="GeneID" id="25306002"/>
<dbReference type="HOGENOM" id="CLU_534221_0_0_1"/>
<dbReference type="OrthoDB" id="5800476at2759"/>
<evidence type="ECO:0000256" key="1">
    <source>
        <dbReference type="SAM" id="MobiDB-lite"/>
    </source>
</evidence>
<protein>
    <submittedName>
        <fullName evidence="2">Unplaced genomic scaffold supercont1.4, whole genome shotgun sequence</fullName>
    </submittedName>
</protein>
<feature type="compositionally biased region" description="Polar residues" evidence="1">
    <location>
        <begin position="433"/>
        <end position="444"/>
    </location>
</feature>
<evidence type="ECO:0000313" key="3">
    <source>
        <dbReference type="Proteomes" id="UP000053029"/>
    </source>
</evidence>
<feature type="compositionally biased region" description="Low complexity" evidence="1">
    <location>
        <begin position="114"/>
        <end position="129"/>
    </location>
</feature>
<feature type="compositionally biased region" description="Polar residues" evidence="1">
    <location>
        <begin position="454"/>
        <end position="481"/>
    </location>
</feature>
<keyword evidence="3" id="KW-1185">Reference proteome</keyword>